<feature type="transmembrane region" description="Helical" evidence="8">
    <location>
        <begin position="301"/>
        <end position="321"/>
    </location>
</feature>
<feature type="transmembrane region" description="Helical" evidence="8">
    <location>
        <begin position="59"/>
        <end position="80"/>
    </location>
</feature>
<feature type="transmembrane region" description="Helical" evidence="8">
    <location>
        <begin position="85"/>
        <end position="104"/>
    </location>
</feature>
<evidence type="ECO:0000313" key="11">
    <source>
        <dbReference type="Proteomes" id="UP000092321"/>
    </source>
</evidence>
<dbReference type="InterPro" id="IPR004841">
    <property type="entry name" value="AA-permease/SLC12A_dom"/>
</dbReference>
<feature type="transmembrane region" description="Helical" evidence="8">
    <location>
        <begin position="415"/>
        <end position="436"/>
    </location>
</feature>
<feature type="transmembrane region" description="Helical" evidence="8">
    <location>
        <begin position="267"/>
        <end position="289"/>
    </location>
</feature>
<evidence type="ECO:0000256" key="6">
    <source>
        <dbReference type="ARBA" id="ARBA00023136"/>
    </source>
</evidence>
<dbReference type="GO" id="GO:0006884">
    <property type="term" value="P:cell volume homeostasis"/>
    <property type="evidence" value="ECO:0007669"/>
    <property type="project" value="TreeGrafter"/>
</dbReference>
<feature type="transmembrane region" description="Helical" evidence="8">
    <location>
        <begin position="341"/>
        <end position="369"/>
    </location>
</feature>
<proteinExistence type="inferred from homology"/>
<comment type="caution">
    <text evidence="10">The sequence shown here is derived from an EMBL/GenBank/DDBJ whole genome shotgun (WGS) entry which is preliminary data.</text>
</comment>
<feature type="transmembrane region" description="Helical" evidence="8">
    <location>
        <begin position="182"/>
        <end position="203"/>
    </location>
</feature>
<organism evidence="10 11">
    <name type="scientific">Hanseniaspora valbyensis NRRL Y-1626</name>
    <dbReference type="NCBI Taxonomy" id="766949"/>
    <lineage>
        <taxon>Eukaryota</taxon>
        <taxon>Fungi</taxon>
        <taxon>Dikarya</taxon>
        <taxon>Ascomycota</taxon>
        <taxon>Saccharomycotina</taxon>
        <taxon>Saccharomycetes</taxon>
        <taxon>Saccharomycodales</taxon>
        <taxon>Saccharomycodaceae</taxon>
        <taxon>Hanseniaspora</taxon>
    </lineage>
</organism>
<dbReference type="GO" id="GO:0055064">
    <property type="term" value="P:chloride ion homeostasis"/>
    <property type="evidence" value="ECO:0007669"/>
    <property type="project" value="TreeGrafter"/>
</dbReference>
<feature type="transmembrane region" description="Helical" evidence="8">
    <location>
        <begin position="142"/>
        <end position="162"/>
    </location>
</feature>
<comment type="subcellular location">
    <subcellularLocation>
        <location evidence="1">Membrane</location>
        <topology evidence="1">Multi-pass membrane protein</topology>
    </subcellularLocation>
</comment>
<feature type="transmembrane region" description="Helical" evidence="8">
    <location>
        <begin position="110"/>
        <end position="130"/>
    </location>
</feature>
<dbReference type="PANTHER" id="PTHR11827:SF72">
    <property type="entry name" value="GH08340P"/>
    <property type="match status" value="1"/>
</dbReference>
<dbReference type="Gene3D" id="1.20.1740.10">
    <property type="entry name" value="Amino acid/polyamine transporter I"/>
    <property type="match status" value="1"/>
</dbReference>
<evidence type="ECO:0000256" key="3">
    <source>
        <dbReference type="ARBA" id="ARBA00022448"/>
    </source>
</evidence>
<dbReference type="PANTHER" id="PTHR11827">
    <property type="entry name" value="SOLUTE CARRIER FAMILY 12, CATION COTRANSPORTERS"/>
    <property type="match status" value="1"/>
</dbReference>
<dbReference type="EMBL" id="LXPE01000009">
    <property type="protein sequence ID" value="OBA27386.1"/>
    <property type="molecule type" value="Genomic_DNA"/>
</dbReference>
<accession>A0A1B7TF65</accession>
<dbReference type="FunFam" id="1.20.1740.10:FF:000013">
    <property type="entry name" value="Solute carrier family 12 member"/>
    <property type="match status" value="1"/>
</dbReference>
<evidence type="ECO:0000256" key="2">
    <source>
        <dbReference type="ARBA" id="ARBA00010593"/>
    </source>
</evidence>
<evidence type="ECO:0000313" key="10">
    <source>
        <dbReference type="EMBL" id="OBA27386.1"/>
    </source>
</evidence>
<comment type="similarity">
    <text evidence="2">Belongs to the SLC12A transporter family.</text>
</comment>
<name>A0A1B7TF65_9ASCO</name>
<evidence type="ECO:0000256" key="5">
    <source>
        <dbReference type="ARBA" id="ARBA00022989"/>
    </source>
</evidence>
<dbReference type="GO" id="GO:0055075">
    <property type="term" value="P:potassium ion homeostasis"/>
    <property type="evidence" value="ECO:0007669"/>
    <property type="project" value="TreeGrafter"/>
</dbReference>
<sequence>MSKLKNTDFQGYGSVLEHQKQQKHRNKKNQLFKKNYTPFPATKKTSSKDDITNPNRHKLGTFSGCFIPTILNIVSILMFLRFGHIISLLGISGTFLILIISYVIDMLTTLSISAIVTNGVVPGGGVYVIICRSLGIEFGGGIGIVFFLGQILNSGMNCVGVYEPIFYNFKDILFKWFLIKDGFWFNSMLLFACFAVCMVGSGVVSQLGNLLASLLSLAIVSIPITSIFMKEKHIDDKLIFTGASWETFGLNFWPDWELLALNKTETINSLFGLFFCATAGIFSGAGMSSELRKPSKSIPKGTIYGLLVTFSCYAVVILSMGSSIPRNVMFSDLQVVQKTNLFPFIIIIGELATSIFSIIVGLIGSGYVLDAISKDEILPGLKKIKLHEKKNLSLFIAYFLTQLCLFSDVNNIANFVTMSFLMTFIVTNLACFLLEVSAAPNFRPSFKWFNRYTCLLGGSLSILAMFVVDGFQALTIMSLLVILMLLIHYTVPPKFFGDVSQNLIYHQVRKYLLKIRINDNIKYWRPQILLVINNPKHEKNWRLMNFCNDLKKSGLYILGHIMVKPEDDDSLKIESDIFKEYDEEVFKWEKIRDMANLKAFIQVSIANSVQWGIRNLYLGSGLGGMKPNITIIGLIGENNMIRKDLKLELNDSGSLDCKEWVRVVEDLSLMKSNIAIAKGFKSIYIPKKNLSNKINVKKYIDLYPIQMSNSKRTYNFDTYTLIMQLGALLKTVPHWNETHILRCVTFVEYEYERLDEYKKLNELLTILRIECEVMVLCLQDFDTYNGVVKGDPLNKKKIDEFLSDDPWWNELTNIRNTLHFTERRHSFSDDNNNNNSNNKNTSNTTTTTNKTKAKGINIGSSYKRLNSLNKYSVSLDYRLPIASDSSNNIMNLDLENSDGTSFDNISVSSKATLQDYINKKFKPNNTDQNSINNSINPVFSSDQLPKTQVLEASSGQAPTLGFVDESNAARTEIITKHKKANMLLQPAISPRQNSVQTDYLNNLSFNMLPRNIQFLILNDIFLTISPESITNLIFTTLPLPEPNTFKDKTLSKKYVEDLNIWLMDDKVDYGKKMPAALLINSQSMTVTTAL</sequence>
<dbReference type="Pfam" id="PF00324">
    <property type="entry name" value="AA_permease"/>
    <property type="match status" value="1"/>
</dbReference>
<dbReference type="GO" id="GO:0005774">
    <property type="term" value="C:vacuolar membrane"/>
    <property type="evidence" value="ECO:0007669"/>
    <property type="project" value="TreeGrafter"/>
</dbReference>
<feature type="domain" description="Amino acid permease/ SLC12A" evidence="9">
    <location>
        <begin position="67"/>
        <end position="529"/>
    </location>
</feature>
<dbReference type="AlphaFoldDB" id="A0A1B7TF65"/>
<keyword evidence="6 8" id="KW-0472">Membrane</keyword>
<dbReference type="OrthoDB" id="2020542at2759"/>
<evidence type="ECO:0000259" key="9">
    <source>
        <dbReference type="Pfam" id="PF00324"/>
    </source>
</evidence>
<reference evidence="11" key="1">
    <citation type="journal article" date="2016" name="Proc. Natl. Acad. Sci. U.S.A.">
        <title>Comparative genomics of biotechnologically important yeasts.</title>
        <authorList>
            <person name="Riley R."/>
            <person name="Haridas S."/>
            <person name="Wolfe K.H."/>
            <person name="Lopes M.R."/>
            <person name="Hittinger C.T."/>
            <person name="Goeker M."/>
            <person name="Salamov A.A."/>
            <person name="Wisecaver J.H."/>
            <person name="Long T.M."/>
            <person name="Calvey C.H."/>
            <person name="Aerts A.L."/>
            <person name="Barry K.W."/>
            <person name="Choi C."/>
            <person name="Clum A."/>
            <person name="Coughlan A.Y."/>
            <person name="Deshpande S."/>
            <person name="Douglass A.P."/>
            <person name="Hanson S.J."/>
            <person name="Klenk H.-P."/>
            <person name="LaButti K.M."/>
            <person name="Lapidus A."/>
            <person name="Lindquist E.A."/>
            <person name="Lipzen A.M."/>
            <person name="Meier-Kolthoff J.P."/>
            <person name="Ohm R.A."/>
            <person name="Otillar R.P."/>
            <person name="Pangilinan J.L."/>
            <person name="Peng Y."/>
            <person name="Rokas A."/>
            <person name="Rosa C.A."/>
            <person name="Scheuner C."/>
            <person name="Sibirny A.A."/>
            <person name="Slot J.C."/>
            <person name="Stielow J.B."/>
            <person name="Sun H."/>
            <person name="Kurtzman C.P."/>
            <person name="Blackwell M."/>
            <person name="Grigoriev I.V."/>
            <person name="Jeffries T.W."/>
        </authorList>
    </citation>
    <scope>NUCLEOTIDE SEQUENCE [LARGE SCALE GENOMIC DNA]</scope>
    <source>
        <strain evidence="11">NRRL Y-1626</strain>
    </source>
</reference>
<gene>
    <name evidence="10" type="ORF">HANVADRAFT_23566</name>
</gene>
<evidence type="ECO:0000256" key="8">
    <source>
        <dbReference type="SAM" id="Phobius"/>
    </source>
</evidence>
<feature type="transmembrane region" description="Helical" evidence="8">
    <location>
        <begin position="210"/>
        <end position="229"/>
    </location>
</feature>
<evidence type="ECO:0000256" key="1">
    <source>
        <dbReference type="ARBA" id="ARBA00004141"/>
    </source>
</evidence>
<keyword evidence="11" id="KW-1185">Reference proteome</keyword>
<dbReference type="Proteomes" id="UP000092321">
    <property type="component" value="Unassembled WGS sequence"/>
</dbReference>
<keyword evidence="4 8" id="KW-0812">Transmembrane</keyword>
<feature type="compositionally biased region" description="Low complexity" evidence="7">
    <location>
        <begin position="831"/>
        <end position="850"/>
    </location>
</feature>
<feature type="region of interest" description="Disordered" evidence="7">
    <location>
        <begin position="826"/>
        <end position="852"/>
    </location>
</feature>
<dbReference type="InterPro" id="IPR004842">
    <property type="entry name" value="SLC12A_fam"/>
</dbReference>
<dbReference type="GO" id="GO:0015379">
    <property type="term" value="F:potassium:chloride symporter activity"/>
    <property type="evidence" value="ECO:0007669"/>
    <property type="project" value="TreeGrafter"/>
</dbReference>
<feature type="transmembrane region" description="Helical" evidence="8">
    <location>
        <begin position="448"/>
        <end position="467"/>
    </location>
</feature>
<keyword evidence="5 8" id="KW-1133">Transmembrane helix</keyword>
<evidence type="ECO:0000256" key="4">
    <source>
        <dbReference type="ARBA" id="ARBA00022692"/>
    </source>
</evidence>
<evidence type="ECO:0000256" key="7">
    <source>
        <dbReference type="SAM" id="MobiDB-lite"/>
    </source>
</evidence>
<protein>
    <recommendedName>
        <fullName evidence="9">Amino acid permease/ SLC12A domain-containing protein</fullName>
    </recommendedName>
</protein>
<dbReference type="GO" id="GO:0034486">
    <property type="term" value="P:vacuolar transmembrane transport"/>
    <property type="evidence" value="ECO:0007669"/>
    <property type="project" value="TreeGrafter"/>
</dbReference>
<keyword evidence="3" id="KW-0813">Transport</keyword>